<evidence type="ECO:0000256" key="1">
    <source>
        <dbReference type="ARBA" id="ARBA00022723"/>
    </source>
</evidence>
<evidence type="ECO:0000259" key="5">
    <source>
        <dbReference type="Pfam" id="PF07732"/>
    </source>
</evidence>
<proteinExistence type="predicted"/>
<keyword evidence="3" id="KW-0472">Membrane</keyword>
<dbReference type="CDD" id="cd04206">
    <property type="entry name" value="CuRO_1_LCC_like"/>
    <property type="match status" value="1"/>
</dbReference>
<comment type="caution">
    <text evidence="6">The sequence shown here is derived from an EMBL/GenBank/DDBJ whole genome shotgun (WGS) entry which is preliminary data.</text>
</comment>
<evidence type="ECO:0000259" key="4">
    <source>
        <dbReference type="Pfam" id="PF07731"/>
    </source>
</evidence>
<dbReference type="EMBL" id="JBHSKD010000027">
    <property type="protein sequence ID" value="MFC5178797.1"/>
    <property type="molecule type" value="Genomic_DNA"/>
</dbReference>
<evidence type="ECO:0000256" key="2">
    <source>
        <dbReference type="ARBA" id="ARBA00023002"/>
    </source>
</evidence>
<dbReference type="Gene3D" id="2.60.40.420">
    <property type="entry name" value="Cupredoxins - blue copper proteins"/>
    <property type="match status" value="3"/>
</dbReference>
<dbReference type="SUPFAM" id="SSF49503">
    <property type="entry name" value="Cupredoxins"/>
    <property type="match status" value="3"/>
</dbReference>
<dbReference type="CDD" id="cd04202">
    <property type="entry name" value="CuRO_D2_2dMcoN_like"/>
    <property type="match status" value="1"/>
</dbReference>
<dbReference type="InterPro" id="IPR011706">
    <property type="entry name" value="Cu-oxidase_C"/>
</dbReference>
<sequence length="482" mass="51899">MASHGRRRLWLALAATAVLVLPVAWLWWSSLLPDSYDMAEMGYADWGGGPVGEHASMEGMAGMHTTPVSELTADPDRTADVRATFTVRREDDGGYTVNGTSPGPLLEATLGDLVEVTLVNDNVEEGTTLHWHGVDVPNAEDGVAGVTQDAVMPGEEFVYRFVADQAGTFWYHSHQVSHEQVRQGLLGPLVVRPEQTDQGVVDEVAVIHQYDEGPTVNGESGVVASHAQVGQEVRLRVVNTDNGVNPVWVTGAPYRVLAVDGTDVNQPDEVTGDAYAVPAGGRVDLGFTVPRDGVRVDLGGSAAMTFAGDPTGGTQAIAPDSYVDLLSYGEPADLDFDPTQPDRDFEYTIGKKPGFLDGMPGLWWTVNGHLYPDVPMFMVSEGDVVTFAITNDSDDAHPMHLHGHHAVVLSRDGEPATGSPWWTDSLEVGVGETYEIAFVADNPGLWMDHCHNLPHAQNGLVAHLMYDGVTSSFRVGDENRPE</sequence>
<keyword evidence="3" id="KW-1133">Transmembrane helix</keyword>
<evidence type="ECO:0000256" key="3">
    <source>
        <dbReference type="SAM" id="Phobius"/>
    </source>
</evidence>
<keyword evidence="7" id="KW-1185">Reference proteome</keyword>
<dbReference type="InterPro" id="IPR008972">
    <property type="entry name" value="Cupredoxin"/>
</dbReference>
<dbReference type="PANTHER" id="PTHR11709">
    <property type="entry name" value="MULTI-COPPER OXIDASE"/>
    <property type="match status" value="1"/>
</dbReference>
<dbReference type="Proteomes" id="UP001596087">
    <property type="component" value="Unassembled WGS sequence"/>
</dbReference>
<feature type="domain" description="Plastocyanin-like" evidence="4">
    <location>
        <begin position="364"/>
        <end position="465"/>
    </location>
</feature>
<dbReference type="RefSeq" id="WP_378592525.1">
    <property type="nucleotide sequence ID" value="NZ_JBHSKD010000027.1"/>
</dbReference>
<dbReference type="InterPro" id="IPR011707">
    <property type="entry name" value="Cu-oxidase-like_N"/>
</dbReference>
<gene>
    <name evidence="6" type="ORF">ACFPGP_19100</name>
</gene>
<dbReference type="Pfam" id="PF07732">
    <property type="entry name" value="Cu-oxidase_3"/>
    <property type="match status" value="1"/>
</dbReference>
<protein>
    <submittedName>
        <fullName evidence="6">Multicopper oxidase family protein</fullName>
    </submittedName>
</protein>
<dbReference type="PROSITE" id="PS00080">
    <property type="entry name" value="MULTICOPPER_OXIDASE2"/>
    <property type="match status" value="1"/>
</dbReference>
<dbReference type="InterPro" id="IPR045087">
    <property type="entry name" value="Cu-oxidase_fam"/>
</dbReference>
<evidence type="ECO:0000313" key="7">
    <source>
        <dbReference type="Proteomes" id="UP001596087"/>
    </source>
</evidence>
<feature type="transmembrane region" description="Helical" evidence="3">
    <location>
        <begin position="9"/>
        <end position="28"/>
    </location>
</feature>
<organism evidence="6 7">
    <name type="scientific">Nocardioides taihuensis</name>
    <dbReference type="NCBI Taxonomy" id="1835606"/>
    <lineage>
        <taxon>Bacteria</taxon>
        <taxon>Bacillati</taxon>
        <taxon>Actinomycetota</taxon>
        <taxon>Actinomycetes</taxon>
        <taxon>Propionibacteriales</taxon>
        <taxon>Nocardioidaceae</taxon>
        <taxon>Nocardioides</taxon>
    </lineage>
</organism>
<keyword evidence="2" id="KW-0560">Oxidoreductase</keyword>
<dbReference type="InterPro" id="IPR002355">
    <property type="entry name" value="Cu_oxidase_Cu_BS"/>
</dbReference>
<keyword evidence="3" id="KW-0812">Transmembrane</keyword>
<accession>A0ABW0BNR6</accession>
<name>A0ABW0BNR6_9ACTN</name>
<evidence type="ECO:0000313" key="6">
    <source>
        <dbReference type="EMBL" id="MFC5178797.1"/>
    </source>
</evidence>
<reference evidence="7" key="1">
    <citation type="journal article" date="2019" name="Int. J. Syst. Evol. Microbiol.">
        <title>The Global Catalogue of Microorganisms (GCM) 10K type strain sequencing project: providing services to taxonomists for standard genome sequencing and annotation.</title>
        <authorList>
            <consortium name="The Broad Institute Genomics Platform"/>
            <consortium name="The Broad Institute Genome Sequencing Center for Infectious Disease"/>
            <person name="Wu L."/>
            <person name="Ma J."/>
        </authorList>
    </citation>
    <scope>NUCLEOTIDE SEQUENCE [LARGE SCALE GENOMIC DNA]</scope>
    <source>
        <strain evidence="7">DFY41</strain>
    </source>
</reference>
<dbReference type="Pfam" id="PF07731">
    <property type="entry name" value="Cu-oxidase_2"/>
    <property type="match status" value="1"/>
</dbReference>
<feature type="domain" description="Plastocyanin-like" evidence="5">
    <location>
        <begin position="93"/>
        <end position="195"/>
    </location>
</feature>
<keyword evidence="1" id="KW-0479">Metal-binding</keyword>